<sequence>MPGTAGPDRPRSPCRNGKGRGVTHTAVFRGSAVCPSPVVDPSLRLFLFHHAGGSHLLYRDWAPEFPPDWELCLLNAPGRAHRRDQPAVDRVEDLVDHFHQELLPQLDRPFAFFGHSMGGLTAYELTLRLAAQGGPMPVWLGLSAFGPPRGAEYRRRPGRHESSDAELRDWLRSIGGTPAELLDNDDVWQLFEPVFRSDFKLVDTWARDPATGSPPLPFAVFGGEQDLVVEPRRLKAWADHSPHVQGVHLYPGGHFYLHDHRADLIRTVTASVRAARAAAERIITAPGAS</sequence>
<accession>A0A2Z5J889</accession>
<dbReference type="InterPro" id="IPR029058">
    <property type="entry name" value="AB_hydrolase_fold"/>
</dbReference>
<dbReference type="AlphaFoldDB" id="A0A2Z5J889"/>
<feature type="region of interest" description="Disordered" evidence="2">
    <location>
        <begin position="1"/>
        <end position="20"/>
    </location>
</feature>
<dbReference type="KEGG" id="sata:C5746_05900"/>
<dbReference type="PANTHER" id="PTHR11487">
    <property type="entry name" value="THIOESTERASE"/>
    <property type="match status" value="1"/>
</dbReference>
<evidence type="ECO:0000256" key="1">
    <source>
        <dbReference type="ARBA" id="ARBA00007169"/>
    </source>
</evidence>
<dbReference type="InterPro" id="IPR012223">
    <property type="entry name" value="TEII"/>
</dbReference>
<evidence type="ECO:0000256" key="2">
    <source>
        <dbReference type="SAM" id="MobiDB-lite"/>
    </source>
</evidence>
<reference evidence="4 5" key="1">
    <citation type="journal article" date="2018" name="Front. Microbiol.">
        <title>Genome Sequencing of Streptomyces atratus SCSIOZH16 and Activation Production of Nocardamine via Metabolic Engineering.</title>
        <authorList>
            <person name="Li Y."/>
            <person name="Zhang C."/>
            <person name="Liu C."/>
            <person name="Ju J."/>
            <person name="Ma J."/>
        </authorList>
    </citation>
    <scope>NUCLEOTIDE SEQUENCE [LARGE SCALE GENOMIC DNA]</scope>
    <source>
        <strain evidence="4 5">SCSIO_ZH16</strain>
    </source>
</reference>
<dbReference type="Pfam" id="PF00975">
    <property type="entry name" value="Thioesterase"/>
    <property type="match status" value="1"/>
</dbReference>
<dbReference type="InterPro" id="IPR001031">
    <property type="entry name" value="Thioesterase"/>
</dbReference>
<evidence type="ECO:0000259" key="3">
    <source>
        <dbReference type="Pfam" id="PF00975"/>
    </source>
</evidence>
<organism evidence="4 5">
    <name type="scientific">Streptomyces atratus</name>
    <dbReference type="NCBI Taxonomy" id="1893"/>
    <lineage>
        <taxon>Bacteria</taxon>
        <taxon>Bacillati</taxon>
        <taxon>Actinomycetota</taxon>
        <taxon>Actinomycetes</taxon>
        <taxon>Kitasatosporales</taxon>
        <taxon>Streptomycetaceae</taxon>
        <taxon>Streptomyces</taxon>
    </lineage>
</organism>
<dbReference type="Gene3D" id="3.40.50.1820">
    <property type="entry name" value="alpha/beta hydrolase"/>
    <property type="match status" value="1"/>
</dbReference>
<dbReference type="GO" id="GO:0008610">
    <property type="term" value="P:lipid biosynthetic process"/>
    <property type="evidence" value="ECO:0007669"/>
    <property type="project" value="TreeGrafter"/>
</dbReference>
<feature type="domain" description="Thioesterase" evidence="3">
    <location>
        <begin position="44"/>
        <end position="270"/>
    </location>
</feature>
<protein>
    <submittedName>
        <fullName evidence="4">Thioesterase</fullName>
    </submittedName>
</protein>
<comment type="similarity">
    <text evidence="1">Belongs to the thioesterase family.</text>
</comment>
<name>A0A2Z5J889_STRAR</name>
<evidence type="ECO:0000313" key="4">
    <source>
        <dbReference type="EMBL" id="AXE76532.1"/>
    </source>
</evidence>
<dbReference type="PANTHER" id="PTHR11487:SF0">
    <property type="entry name" value="S-ACYL FATTY ACID SYNTHASE THIOESTERASE, MEDIUM CHAIN"/>
    <property type="match status" value="1"/>
</dbReference>
<dbReference type="Proteomes" id="UP000252698">
    <property type="component" value="Chromosome"/>
</dbReference>
<gene>
    <name evidence="4" type="ORF">C5746_05900</name>
</gene>
<dbReference type="EMBL" id="CP027306">
    <property type="protein sequence ID" value="AXE76532.1"/>
    <property type="molecule type" value="Genomic_DNA"/>
</dbReference>
<evidence type="ECO:0000313" key="5">
    <source>
        <dbReference type="Proteomes" id="UP000252698"/>
    </source>
</evidence>
<dbReference type="SUPFAM" id="SSF53474">
    <property type="entry name" value="alpha/beta-Hydrolases"/>
    <property type="match status" value="1"/>
</dbReference>
<proteinExistence type="inferred from homology"/>